<keyword evidence="1" id="KW-1133">Transmembrane helix</keyword>
<evidence type="ECO:0000313" key="3">
    <source>
        <dbReference type="Proteomes" id="UP000214684"/>
    </source>
</evidence>
<reference evidence="2 3" key="1">
    <citation type="submission" date="2016-11" db="EMBL/GenBank/DDBJ databases">
        <title>Whole genomes of Flavobacteriaceae.</title>
        <authorList>
            <person name="Stine C."/>
            <person name="Li C."/>
            <person name="Tadesse D."/>
        </authorList>
    </citation>
    <scope>NUCLEOTIDE SEQUENCE [LARGE SCALE GENOMIC DNA]</scope>
    <source>
        <strain evidence="2 3">DSM 24704</strain>
    </source>
</reference>
<gene>
    <name evidence="2" type="ORF">B0A64_12470</name>
</gene>
<keyword evidence="3" id="KW-1185">Reference proteome</keyword>
<dbReference type="Proteomes" id="UP000214684">
    <property type="component" value="Unassembled WGS sequence"/>
</dbReference>
<dbReference type="AlphaFoldDB" id="A0A227P8D3"/>
<comment type="caution">
    <text evidence="2">The sequence shown here is derived from an EMBL/GenBank/DDBJ whole genome shotgun (WGS) entry which is preliminary data.</text>
</comment>
<name>A0A227P8D3_9FLAO</name>
<protein>
    <submittedName>
        <fullName evidence="2">Uncharacterized protein</fullName>
    </submittedName>
</protein>
<dbReference type="EMBL" id="MUGS01000021">
    <property type="protein sequence ID" value="OXG05518.1"/>
    <property type="molecule type" value="Genomic_DNA"/>
</dbReference>
<accession>A0A227P8D3</accession>
<keyword evidence="1" id="KW-0812">Transmembrane</keyword>
<feature type="transmembrane region" description="Helical" evidence="1">
    <location>
        <begin position="27"/>
        <end position="48"/>
    </location>
</feature>
<evidence type="ECO:0000256" key="1">
    <source>
        <dbReference type="SAM" id="Phobius"/>
    </source>
</evidence>
<keyword evidence="1" id="KW-0472">Membrane</keyword>
<proteinExistence type="predicted"/>
<sequence>MGLLNTNITCFPGSKNLKSKIVTQKSVIILSVFSLLNIIARWMLLILTHRNIAFEPLKKGVSLI</sequence>
<evidence type="ECO:0000313" key="2">
    <source>
        <dbReference type="EMBL" id="OXG05518.1"/>
    </source>
</evidence>
<organism evidence="2 3">
    <name type="scientific">Flavobacterium araucananum</name>
    <dbReference type="NCBI Taxonomy" id="946678"/>
    <lineage>
        <taxon>Bacteria</taxon>
        <taxon>Pseudomonadati</taxon>
        <taxon>Bacteroidota</taxon>
        <taxon>Flavobacteriia</taxon>
        <taxon>Flavobacteriales</taxon>
        <taxon>Flavobacteriaceae</taxon>
        <taxon>Flavobacterium</taxon>
    </lineage>
</organism>